<dbReference type="EMBL" id="MU006778">
    <property type="protein sequence ID" value="KAF2645105.1"/>
    <property type="molecule type" value="Genomic_DNA"/>
</dbReference>
<reference evidence="1" key="1">
    <citation type="journal article" date="2020" name="Stud. Mycol.">
        <title>101 Dothideomycetes genomes: a test case for predicting lifestyles and emergence of pathogens.</title>
        <authorList>
            <person name="Haridas S."/>
            <person name="Albert R."/>
            <person name="Binder M."/>
            <person name="Bloem J."/>
            <person name="Labutti K."/>
            <person name="Salamov A."/>
            <person name="Andreopoulos B."/>
            <person name="Baker S."/>
            <person name="Barry K."/>
            <person name="Bills G."/>
            <person name="Bluhm B."/>
            <person name="Cannon C."/>
            <person name="Castanera R."/>
            <person name="Culley D."/>
            <person name="Daum C."/>
            <person name="Ezra D."/>
            <person name="Gonzalez J."/>
            <person name="Henrissat B."/>
            <person name="Kuo A."/>
            <person name="Liang C."/>
            <person name="Lipzen A."/>
            <person name="Lutzoni F."/>
            <person name="Magnuson J."/>
            <person name="Mondo S."/>
            <person name="Nolan M."/>
            <person name="Ohm R."/>
            <person name="Pangilinan J."/>
            <person name="Park H.-J."/>
            <person name="Ramirez L."/>
            <person name="Alfaro M."/>
            <person name="Sun H."/>
            <person name="Tritt A."/>
            <person name="Yoshinaga Y."/>
            <person name="Zwiers L.-H."/>
            <person name="Turgeon B."/>
            <person name="Goodwin S."/>
            <person name="Spatafora J."/>
            <person name="Crous P."/>
            <person name="Grigoriev I."/>
        </authorList>
    </citation>
    <scope>NUCLEOTIDE SEQUENCE</scope>
    <source>
        <strain evidence="1">CBS 473.64</strain>
    </source>
</reference>
<dbReference type="Proteomes" id="UP000799753">
    <property type="component" value="Unassembled WGS sequence"/>
</dbReference>
<name>A0A6A6SBC9_9PLEO</name>
<accession>A0A6A6SBC9</accession>
<organism evidence="1 2">
    <name type="scientific">Massarina eburnea CBS 473.64</name>
    <dbReference type="NCBI Taxonomy" id="1395130"/>
    <lineage>
        <taxon>Eukaryota</taxon>
        <taxon>Fungi</taxon>
        <taxon>Dikarya</taxon>
        <taxon>Ascomycota</taxon>
        <taxon>Pezizomycotina</taxon>
        <taxon>Dothideomycetes</taxon>
        <taxon>Pleosporomycetidae</taxon>
        <taxon>Pleosporales</taxon>
        <taxon>Massarineae</taxon>
        <taxon>Massarinaceae</taxon>
        <taxon>Massarina</taxon>
    </lineage>
</organism>
<proteinExistence type="predicted"/>
<keyword evidence="2" id="KW-1185">Reference proteome</keyword>
<protein>
    <submittedName>
        <fullName evidence="1">Uncharacterized protein</fullName>
    </submittedName>
</protein>
<gene>
    <name evidence="1" type="ORF">P280DRAFT_466341</name>
</gene>
<dbReference type="AlphaFoldDB" id="A0A6A6SBC9"/>
<sequence length="77" mass="8535">MNAVSLHILQRGLGHTQGEYSIFAGMYVLDIPWCRTWTRRGPCGISRYLQGWSMNGLPPPPVALSVLAEKTADFSTL</sequence>
<evidence type="ECO:0000313" key="2">
    <source>
        <dbReference type="Proteomes" id="UP000799753"/>
    </source>
</evidence>
<evidence type="ECO:0000313" key="1">
    <source>
        <dbReference type="EMBL" id="KAF2645105.1"/>
    </source>
</evidence>